<feature type="region of interest" description="Disordered" evidence="7">
    <location>
        <begin position="1285"/>
        <end position="1336"/>
    </location>
</feature>
<dbReference type="GO" id="GO:0005634">
    <property type="term" value="C:nucleus"/>
    <property type="evidence" value="ECO:0007669"/>
    <property type="project" value="UniProtKB-SubCell"/>
</dbReference>
<gene>
    <name evidence="9" type="primary">mki67</name>
</gene>
<feature type="compositionally biased region" description="Basic and acidic residues" evidence="7">
    <location>
        <begin position="902"/>
        <end position="912"/>
    </location>
</feature>
<evidence type="ECO:0000256" key="6">
    <source>
        <dbReference type="ARBA" id="ARBA00023306"/>
    </source>
</evidence>
<feature type="compositionally biased region" description="Basic and acidic residues" evidence="7">
    <location>
        <begin position="1903"/>
        <end position="1919"/>
    </location>
</feature>
<protein>
    <submittedName>
        <fullName evidence="9">Proliferation marker protein Ki-67-like</fullName>
    </submittedName>
</protein>
<dbReference type="SUPFAM" id="SSF49879">
    <property type="entry name" value="SMAD/FHA domain"/>
    <property type="match status" value="1"/>
</dbReference>
<keyword evidence="3" id="KW-0597">Phosphoprotein</keyword>
<dbReference type="CDD" id="cd22673">
    <property type="entry name" value="FHA_Ki67"/>
    <property type="match status" value="1"/>
</dbReference>
<feature type="compositionally biased region" description="Low complexity" evidence="7">
    <location>
        <begin position="422"/>
        <end position="480"/>
    </location>
</feature>
<feature type="compositionally biased region" description="Polar residues" evidence="7">
    <location>
        <begin position="1527"/>
        <end position="1547"/>
    </location>
</feature>
<feature type="compositionally biased region" description="Acidic residues" evidence="7">
    <location>
        <begin position="1728"/>
        <end position="1741"/>
    </location>
</feature>
<feature type="compositionally biased region" description="Basic and acidic residues" evidence="7">
    <location>
        <begin position="1627"/>
        <end position="1636"/>
    </location>
</feature>
<feature type="compositionally biased region" description="Low complexity" evidence="7">
    <location>
        <begin position="968"/>
        <end position="982"/>
    </location>
</feature>
<feature type="compositionally biased region" description="Polar residues" evidence="7">
    <location>
        <begin position="987"/>
        <end position="996"/>
    </location>
</feature>
<dbReference type="GO" id="GO:0051983">
    <property type="term" value="P:regulation of chromosome segregation"/>
    <property type="evidence" value="ECO:0007669"/>
    <property type="project" value="TreeGrafter"/>
</dbReference>
<feature type="region of interest" description="Disordered" evidence="7">
    <location>
        <begin position="1885"/>
        <end position="1929"/>
    </location>
</feature>
<feature type="region of interest" description="Disordered" evidence="7">
    <location>
        <begin position="1380"/>
        <end position="1437"/>
    </location>
</feature>
<feature type="compositionally biased region" description="Basic and acidic residues" evidence="7">
    <location>
        <begin position="314"/>
        <end position="328"/>
    </location>
</feature>
<dbReference type="PANTHER" id="PTHR21603:SF17">
    <property type="entry name" value="PROLIFERATION MARKER PROTEIN KI-67"/>
    <property type="match status" value="1"/>
</dbReference>
<feature type="region of interest" description="Disordered" evidence="7">
    <location>
        <begin position="1202"/>
        <end position="1246"/>
    </location>
</feature>
<organism evidence="9 10">
    <name type="scientific">Gouania willdenowi</name>
    <name type="common">Blunt-snouted clingfish</name>
    <name type="synonym">Lepadogaster willdenowi</name>
    <dbReference type="NCBI Taxonomy" id="441366"/>
    <lineage>
        <taxon>Eukaryota</taxon>
        <taxon>Metazoa</taxon>
        <taxon>Chordata</taxon>
        <taxon>Craniata</taxon>
        <taxon>Vertebrata</taxon>
        <taxon>Euteleostomi</taxon>
        <taxon>Actinopterygii</taxon>
        <taxon>Neopterygii</taxon>
        <taxon>Teleostei</taxon>
        <taxon>Neoteleostei</taxon>
        <taxon>Acanthomorphata</taxon>
        <taxon>Ovalentaria</taxon>
        <taxon>Blenniimorphae</taxon>
        <taxon>Blenniiformes</taxon>
        <taxon>Gobiesocoidei</taxon>
        <taxon>Gobiesocidae</taxon>
        <taxon>Gobiesocinae</taxon>
        <taxon>Gouania</taxon>
    </lineage>
</organism>
<feature type="compositionally biased region" description="Low complexity" evidence="7">
    <location>
        <begin position="198"/>
        <end position="219"/>
    </location>
</feature>
<accession>A0A8C5GT12</accession>
<dbReference type="PROSITE" id="PS50006">
    <property type="entry name" value="FHA_DOMAIN"/>
    <property type="match status" value="1"/>
</dbReference>
<dbReference type="Proteomes" id="UP000694680">
    <property type="component" value="Chromosome 19"/>
</dbReference>
<feature type="region of interest" description="Disordered" evidence="7">
    <location>
        <begin position="162"/>
        <end position="181"/>
    </location>
</feature>
<evidence type="ECO:0000313" key="9">
    <source>
        <dbReference type="Ensembl" id="ENSGWIP00000034792.1"/>
    </source>
</evidence>
<reference evidence="9" key="3">
    <citation type="submission" date="2025-09" db="UniProtKB">
        <authorList>
            <consortium name="Ensembl"/>
        </authorList>
    </citation>
    <scope>IDENTIFICATION</scope>
</reference>
<keyword evidence="4" id="KW-0832">Ubl conjugation</keyword>
<proteinExistence type="predicted"/>
<name>A0A8C5GT12_GOUWI</name>
<evidence type="ECO:0000259" key="8">
    <source>
        <dbReference type="PROSITE" id="PS50006"/>
    </source>
</evidence>
<feature type="region of interest" description="Disordered" evidence="7">
    <location>
        <begin position="241"/>
        <end position="552"/>
    </location>
</feature>
<feature type="compositionally biased region" description="Basic residues" evidence="7">
    <location>
        <begin position="1920"/>
        <end position="1929"/>
    </location>
</feature>
<feature type="compositionally biased region" description="Basic and acidic residues" evidence="7">
    <location>
        <begin position="1380"/>
        <end position="1394"/>
    </location>
</feature>
<dbReference type="InterPro" id="IPR012568">
    <property type="entry name" value="KI67R"/>
</dbReference>
<evidence type="ECO:0000256" key="7">
    <source>
        <dbReference type="SAM" id="MobiDB-lite"/>
    </source>
</evidence>
<feature type="region of interest" description="Disordered" evidence="7">
    <location>
        <begin position="1349"/>
        <end position="1368"/>
    </location>
</feature>
<keyword evidence="5" id="KW-0539">Nucleus</keyword>
<keyword evidence="2" id="KW-1017">Isopeptide bond</keyword>
<reference evidence="9" key="1">
    <citation type="submission" date="2020-06" db="EMBL/GenBank/DDBJ databases">
        <authorList>
            <consortium name="Wellcome Sanger Institute Data Sharing"/>
        </authorList>
    </citation>
    <scope>NUCLEOTIDE SEQUENCE [LARGE SCALE GENOMIC DNA]</scope>
</reference>
<dbReference type="Gene3D" id="2.60.200.20">
    <property type="match status" value="1"/>
</dbReference>
<evidence type="ECO:0000256" key="4">
    <source>
        <dbReference type="ARBA" id="ARBA00022843"/>
    </source>
</evidence>
<evidence type="ECO:0000256" key="2">
    <source>
        <dbReference type="ARBA" id="ARBA00022499"/>
    </source>
</evidence>
<reference evidence="9" key="2">
    <citation type="submission" date="2025-08" db="UniProtKB">
        <authorList>
            <consortium name="Ensembl"/>
        </authorList>
    </citation>
    <scope>IDENTIFICATION</scope>
</reference>
<dbReference type="InterPro" id="IPR000253">
    <property type="entry name" value="FHA_dom"/>
</dbReference>
<dbReference type="SMART" id="SM00240">
    <property type="entry name" value="FHA"/>
    <property type="match status" value="1"/>
</dbReference>
<feature type="domain" description="FHA" evidence="8">
    <location>
        <begin position="26"/>
        <end position="76"/>
    </location>
</feature>
<feature type="region of interest" description="Disordered" evidence="7">
    <location>
        <begin position="99"/>
        <end position="152"/>
    </location>
</feature>
<feature type="compositionally biased region" description="Basic and acidic residues" evidence="7">
    <location>
        <begin position="864"/>
        <end position="874"/>
    </location>
</feature>
<dbReference type="InterPro" id="IPR008984">
    <property type="entry name" value="SMAD_FHA_dom_sf"/>
</dbReference>
<feature type="compositionally biased region" description="Polar residues" evidence="7">
    <location>
        <begin position="1208"/>
        <end position="1220"/>
    </location>
</feature>
<dbReference type="InterPro" id="IPR029334">
    <property type="entry name" value="PP1-bd"/>
</dbReference>
<feature type="compositionally biased region" description="Polar residues" evidence="7">
    <location>
        <begin position="270"/>
        <end position="280"/>
    </location>
</feature>
<evidence type="ECO:0000256" key="3">
    <source>
        <dbReference type="ARBA" id="ARBA00022553"/>
    </source>
</evidence>
<dbReference type="SMART" id="SM01295">
    <property type="entry name" value="K167R"/>
    <property type="match status" value="2"/>
</dbReference>
<feature type="compositionally biased region" description="Polar residues" evidence="7">
    <location>
        <begin position="759"/>
        <end position="773"/>
    </location>
</feature>
<feature type="region of interest" description="Disordered" evidence="7">
    <location>
        <begin position="965"/>
        <end position="1002"/>
    </location>
</feature>
<feature type="compositionally biased region" description="Polar residues" evidence="7">
    <location>
        <begin position="241"/>
        <end position="261"/>
    </location>
</feature>
<feature type="region of interest" description="Disordered" evidence="7">
    <location>
        <begin position="1056"/>
        <end position="1090"/>
    </location>
</feature>
<dbReference type="GO" id="GO:0005694">
    <property type="term" value="C:chromosome"/>
    <property type="evidence" value="ECO:0007669"/>
    <property type="project" value="TreeGrafter"/>
</dbReference>
<comment type="subcellular location">
    <subcellularLocation>
        <location evidence="1">Nucleus</location>
    </subcellularLocation>
</comment>
<feature type="compositionally biased region" description="Basic and acidic residues" evidence="7">
    <location>
        <begin position="1577"/>
        <end position="1588"/>
    </location>
</feature>
<dbReference type="Pfam" id="PF15276">
    <property type="entry name" value="PP1_bind"/>
    <property type="match status" value="1"/>
</dbReference>
<keyword evidence="6" id="KW-0131">Cell cycle</keyword>
<dbReference type="Ensembl" id="ENSGWIT00000037937.1">
    <property type="protein sequence ID" value="ENSGWIP00000034792.1"/>
    <property type="gene ID" value="ENSGWIG00000018033.1"/>
</dbReference>
<feature type="region of interest" description="Disordered" evidence="7">
    <location>
        <begin position="1455"/>
        <end position="1831"/>
    </location>
</feature>
<feature type="region of interest" description="Disordered" evidence="7">
    <location>
        <begin position="862"/>
        <end position="922"/>
    </location>
</feature>
<evidence type="ECO:0000256" key="1">
    <source>
        <dbReference type="ARBA" id="ARBA00004123"/>
    </source>
</evidence>
<sequence length="1929" mass="210758">MPLHGKIVVIKRSGGDGTEFPLTATCLFGRKPDCDIRIQLPQVSKEHCRIDFNENKEVILTNLSAVNPICVNGEVLKQSDRLKHGDLITIIDRSFRFEYPPAPTPKKRSSRGGRTETLKVLQDQQVGDSGIIEGGGRKSAGPHLKDGTNIGNIQRSLDKTLEMESKEEGSQGQSKNSSPFNDLYQMIKKSLDVKTPRKSSVSVPQTPSSSFSFTKPTSVRKSVITEDGITPRKDGVKVFASQSVNSTPQSMKKQRRSSNLPCTEVVSPGVSENSQGTKSEATPPRKRNSSTPKRFTVGEVIEQITATPKSPGRRKSEENKVSAEKASPKEGGSTKRKSGELGTDLPDSKNKRKRVSFGGYLSPEFFDKRLPPDSPLRKGAAPRRSLSLLKPKRSLLRRASVIGLMKGLDGHHPTLKSKTKSPKNASPAPAKASPKSKVASPKVSPKSKAASPKSKAASPKSKAASPKVSPKSKAASATKTSIKKEKSPSPKDMLPKSPKPSPASVASNKSTPVASKQHKSATPKRDASSGKRLSLGSGPASPDINAKPETPLCVTAQTPTVRGRFSVSLIGTPSPVTKIDAVAAPVLSVTTTPKIPLRRKSMKSTSKRTQNLSKSALKVIQRSGVSRASIKISNCWADVVKYGKPKAQVLATKTNLPQKKKPKAASKPKMKTPARKLKGHMSTGHADSPVTIVVGRAHKRAVAHSVGTVPKVVTNIALLKKNMKMDEDLTGLTEMFKTPVTARKRKSMKIDESKATETPAGQPTPITDPSALNTPEEPGEMMVSPLSVASTAKSSRYNSEAVQRLFDGDKDSGSSGDFSVLNVTSDSSELIPTDLQSKAVTPKQKPDMPECLTGVKRLMKTPRQKGEPVADLRGKLLKTPKQKPEPPERLSGVKRLMKTPKQKSEPIEDLRGKLLKTPKQKVEQEECLTGVKRLMKTPQQELEQPECLSLVKSFSMTPLVVGDVSLNSAEESQEQSASVQQAEEQKTPNQKSSPSECLTGVKSMMKTPMVKAASAEDTVVVKSLMKTPQRGPEQPVCVSEIKKLSMTPLVTVDVTLNSAEEPQEQQVEEQKTPHQRSSPRECLTGVKRMMQTPKVKAVPVEDMVGVKRLLQTPKEKGTAVQKNFGIKRLMKSPRLRGTAPVDDFEGLKELLEEPVEHLETIADENLVPVNNEDVAQEIQFAEDEHQPDDVSNDAENEVAIEGQHESVSESVETVPLSTAEENPCVDEPIEDNVSESLNPEEEPLASEVTEIDAGALEDVSENLQPEEEPLTSKVAEMDAAAVESVHEKKSVRGRRAKVVESKEETPEITVPVRARRGRKNESAAPTAATRGTRGRKAHVCDEVELLVEESAPSSNVPPKLKRGRKAKVVSEDQIKVVKEIIAEPEKTPEPKKIEQSPTVDVELKTDTAAPLENALKPKRGRKNIQPEISVTDQDEPQIVTIKDATEDLIEQKEVLLPHASESDCVPDADKPDANKKPVRGRRAKEIVDTQEAAIDSAPVKGRRGRKPEAVVKRSTRGRNANCEESPAESQVVTGTSPDSQDVTQENEPQTEEVVIKPQRGRKAKQAMVKDDDQEVVVEAKVEQAAEKPRRGRKAKNDPAVVSEEAEDAVVASTQPQSSVRGKRGRKAKLEEEEKTMVDNSEDSVSQQPAKKTRKTRDVHHDQERIDTTPPDEETTLPAVPKSRRGEQKASQEPESLAIIESNVQEVTAVGNVNEKPRRGRKPKQMSEEVIDEHEPEIEEKTDDQPVLEIVQQKKTRGTKTSEKNKTAQVTPAKRAREATTVPAEISSEQQRKRGRRAAAKPIADDDTVSTETRTSEDSNKCNGKAKQSTRCVRWRSDVHVFEIPEVTPVKATRGRKPKVDIESKCVTNSTEEENLSGKMVEIQPAKRARRGAKVQMVPENEETTSKQDQMNKAEQEIQPKTRRGRSAKK</sequence>
<dbReference type="Pfam" id="PF00498">
    <property type="entry name" value="FHA"/>
    <property type="match status" value="1"/>
</dbReference>
<evidence type="ECO:0000313" key="10">
    <source>
        <dbReference type="Proteomes" id="UP000694680"/>
    </source>
</evidence>
<keyword evidence="10" id="KW-1185">Reference proteome</keyword>
<feature type="compositionally biased region" description="Polar residues" evidence="7">
    <location>
        <begin position="170"/>
        <end position="180"/>
    </location>
</feature>
<feature type="region of interest" description="Disordered" evidence="7">
    <location>
        <begin position="192"/>
        <end position="228"/>
    </location>
</feature>
<feature type="compositionally biased region" description="Basic residues" evidence="7">
    <location>
        <begin position="658"/>
        <end position="679"/>
    </location>
</feature>
<evidence type="ECO:0000256" key="5">
    <source>
        <dbReference type="ARBA" id="ARBA00023242"/>
    </source>
</evidence>
<dbReference type="PANTHER" id="PTHR21603">
    <property type="entry name" value="ANTIGEN KI-67-LIKE PROTEIN"/>
    <property type="match status" value="1"/>
</dbReference>
<feature type="compositionally biased region" description="Acidic residues" evidence="7">
    <location>
        <begin position="1223"/>
        <end position="1244"/>
    </location>
</feature>
<feature type="region of interest" description="Disordered" evidence="7">
    <location>
        <begin position="740"/>
        <end position="787"/>
    </location>
</feature>
<feature type="region of interest" description="Disordered" evidence="7">
    <location>
        <begin position="655"/>
        <end position="687"/>
    </location>
</feature>
<dbReference type="GO" id="GO:0007088">
    <property type="term" value="P:regulation of mitotic nuclear division"/>
    <property type="evidence" value="ECO:0007669"/>
    <property type="project" value="TreeGrafter"/>
</dbReference>